<dbReference type="EMBL" id="KZ613937">
    <property type="protein sequence ID" value="PMD48227.1"/>
    <property type="molecule type" value="Genomic_DNA"/>
</dbReference>
<dbReference type="PROSITE" id="PS00624">
    <property type="entry name" value="GMC_OXRED_2"/>
    <property type="match status" value="1"/>
</dbReference>
<dbReference type="InterPro" id="IPR007867">
    <property type="entry name" value="GMC_OxRtase_C"/>
</dbReference>
<accession>A0A2J6SBT3</accession>
<feature type="binding site" evidence="2">
    <location>
        <begin position="17"/>
        <end position="18"/>
    </location>
    <ligand>
        <name>FAD</name>
        <dbReference type="ChEBI" id="CHEBI:57692"/>
    </ligand>
</feature>
<dbReference type="Pfam" id="PF00732">
    <property type="entry name" value="GMC_oxred_N"/>
    <property type="match status" value="1"/>
</dbReference>
<protein>
    <submittedName>
        <fullName evidence="6">GMC oxidoreductase</fullName>
    </submittedName>
</protein>
<comment type="cofactor">
    <cofactor evidence="2">
        <name>FAD</name>
        <dbReference type="ChEBI" id="CHEBI:57692"/>
    </cofactor>
</comment>
<dbReference type="Gene3D" id="3.30.560.10">
    <property type="entry name" value="Glucose Oxidase, domain 3"/>
    <property type="match status" value="1"/>
</dbReference>
<dbReference type="InterPro" id="IPR036188">
    <property type="entry name" value="FAD/NAD-bd_sf"/>
</dbReference>
<evidence type="ECO:0000259" key="4">
    <source>
        <dbReference type="PROSITE" id="PS00623"/>
    </source>
</evidence>
<evidence type="ECO:0000256" key="3">
    <source>
        <dbReference type="RuleBase" id="RU003968"/>
    </source>
</evidence>
<dbReference type="Gene3D" id="3.50.50.60">
    <property type="entry name" value="FAD/NAD(P)-binding domain"/>
    <property type="match status" value="1"/>
</dbReference>
<dbReference type="GO" id="GO:0050660">
    <property type="term" value="F:flavin adenine dinucleotide binding"/>
    <property type="evidence" value="ECO:0007669"/>
    <property type="project" value="InterPro"/>
</dbReference>
<reference evidence="6 7" key="1">
    <citation type="submission" date="2016-04" db="EMBL/GenBank/DDBJ databases">
        <title>A degradative enzymes factory behind the ericoid mycorrhizal symbiosis.</title>
        <authorList>
            <consortium name="DOE Joint Genome Institute"/>
            <person name="Martino E."/>
            <person name="Morin E."/>
            <person name="Grelet G."/>
            <person name="Kuo A."/>
            <person name="Kohler A."/>
            <person name="Daghino S."/>
            <person name="Barry K."/>
            <person name="Choi C."/>
            <person name="Cichocki N."/>
            <person name="Clum A."/>
            <person name="Copeland A."/>
            <person name="Hainaut M."/>
            <person name="Haridas S."/>
            <person name="Labutti K."/>
            <person name="Lindquist E."/>
            <person name="Lipzen A."/>
            <person name="Khouja H.-R."/>
            <person name="Murat C."/>
            <person name="Ohm R."/>
            <person name="Olson A."/>
            <person name="Spatafora J."/>
            <person name="Veneault-Fourrey C."/>
            <person name="Henrissat B."/>
            <person name="Grigoriev I."/>
            <person name="Martin F."/>
            <person name="Perotto S."/>
        </authorList>
    </citation>
    <scope>NUCLEOTIDE SEQUENCE [LARGE SCALE GENOMIC DNA]</scope>
    <source>
        <strain evidence="6 7">F</strain>
    </source>
</reference>
<feature type="domain" description="Glucose-methanol-choline oxidoreductase N-terminal" evidence="4">
    <location>
        <begin position="85"/>
        <end position="108"/>
    </location>
</feature>
<evidence type="ECO:0000256" key="1">
    <source>
        <dbReference type="ARBA" id="ARBA00010790"/>
    </source>
</evidence>
<organism evidence="6 7">
    <name type="scientific">Hyaloscypha variabilis (strain UAMH 11265 / GT02V1 / F)</name>
    <name type="common">Meliniomyces variabilis</name>
    <dbReference type="NCBI Taxonomy" id="1149755"/>
    <lineage>
        <taxon>Eukaryota</taxon>
        <taxon>Fungi</taxon>
        <taxon>Dikarya</taxon>
        <taxon>Ascomycota</taxon>
        <taxon>Pezizomycotina</taxon>
        <taxon>Leotiomycetes</taxon>
        <taxon>Helotiales</taxon>
        <taxon>Hyaloscyphaceae</taxon>
        <taxon>Hyaloscypha</taxon>
        <taxon>Hyaloscypha variabilis</taxon>
    </lineage>
</organism>
<keyword evidence="2 3" id="KW-0274">FAD</keyword>
<dbReference type="PANTHER" id="PTHR11552:SF210">
    <property type="entry name" value="GLUCOSE-METHANOL-CHOLINE OXIDOREDUCTASE N-TERMINAL DOMAIN-CONTAINING PROTEIN-RELATED"/>
    <property type="match status" value="1"/>
</dbReference>
<dbReference type="Proteomes" id="UP000235786">
    <property type="component" value="Unassembled WGS sequence"/>
</dbReference>
<feature type="domain" description="Glucose-methanol-choline oxidoreductase N-terminal" evidence="5">
    <location>
        <begin position="273"/>
        <end position="287"/>
    </location>
</feature>
<keyword evidence="3" id="KW-0285">Flavoprotein</keyword>
<dbReference type="SUPFAM" id="SSF54373">
    <property type="entry name" value="FAD-linked reductases, C-terminal domain"/>
    <property type="match status" value="1"/>
</dbReference>
<gene>
    <name evidence="6" type="ORF">L207DRAFT_476475</name>
</gene>
<dbReference type="SUPFAM" id="SSF51905">
    <property type="entry name" value="FAD/NAD(P)-binding domain"/>
    <property type="match status" value="1"/>
</dbReference>
<dbReference type="PIRSF" id="PIRSF000137">
    <property type="entry name" value="Alcohol_oxidase"/>
    <property type="match status" value="1"/>
</dbReference>
<evidence type="ECO:0000256" key="2">
    <source>
        <dbReference type="PIRSR" id="PIRSR000137-2"/>
    </source>
</evidence>
<proteinExistence type="inferred from homology"/>
<dbReference type="GO" id="GO:0016614">
    <property type="term" value="F:oxidoreductase activity, acting on CH-OH group of donors"/>
    <property type="evidence" value="ECO:0007669"/>
    <property type="project" value="InterPro"/>
</dbReference>
<dbReference type="Pfam" id="PF05199">
    <property type="entry name" value="GMC_oxred_C"/>
    <property type="match status" value="1"/>
</dbReference>
<name>A0A2J6SBT3_HYAVF</name>
<sequence>MAAQIEEYDFIVIGGRTSGLVVAARLTENPEISVLVLEAGGNYLQDPRVQMPAGWRSLMGSDADWGFKTSPQEGLDHRSINLTQGRALGGSSAINAVAFIMPSKLDFDTWAELGNSGWDWDSLEPYFRKFHTLSAPSQPDNDYPLNFPQQQPTSGPIQASFPENVSSTTKAWNETFRNLDYPFKGDVARGQVIGPYLSPASIDPVTKQRSYSASAYLHPIMDRSNLKVLTGAEALKVNFSGQSPTVVATGVDFLLDGKVRVANTRKEIILSAGTLQSPKILELSGIGGGSLLQSHEIPVVIENLNVGEKLQDHLMCGISYEVADGIETLDDLVRGVPTTVQAAMNAYTTSASGPLARASVNTNAFVPIIDAYSTAGEKSMQTFLAQHPAQPGDLPHHKFCRSVVENKTEGSAQFLMVDAQSLEGQLLTGNFITLIAVLMHPLSVRNVHITSGQPAKQPIIDPKYLSNELDMEVLARHVMSLNLVAGTKPLAGLLKTGGKRNALYEDMYREGTLEQIKGYVRKRALSQWHPVGTCAMLPEEKGGVVDKKLRVYGTTNLRVVDASIMPAIPRANTQTTVYAIAEKAADLIKESL</sequence>
<dbReference type="AlphaFoldDB" id="A0A2J6SBT3"/>
<feature type="binding site" evidence="2">
    <location>
        <begin position="528"/>
        <end position="529"/>
    </location>
    <ligand>
        <name>FAD</name>
        <dbReference type="ChEBI" id="CHEBI:57692"/>
    </ligand>
</feature>
<comment type="similarity">
    <text evidence="1 3">Belongs to the GMC oxidoreductase family.</text>
</comment>
<dbReference type="InterPro" id="IPR000172">
    <property type="entry name" value="GMC_OxRdtase_N"/>
</dbReference>
<evidence type="ECO:0000259" key="5">
    <source>
        <dbReference type="PROSITE" id="PS00624"/>
    </source>
</evidence>
<evidence type="ECO:0000313" key="6">
    <source>
        <dbReference type="EMBL" id="PMD48227.1"/>
    </source>
</evidence>
<dbReference type="InterPro" id="IPR012132">
    <property type="entry name" value="GMC_OxRdtase"/>
</dbReference>
<evidence type="ECO:0000313" key="7">
    <source>
        <dbReference type="Proteomes" id="UP000235786"/>
    </source>
</evidence>
<keyword evidence="7" id="KW-1185">Reference proteome</keyword>
<dbReference type="PROSITE" id="PS00623">
    <property type="entry name" value="GMC_OXRED_1"/>
    <property type="match status" value="1"/>
</dbReference>
<dbReference type="STRING" id="1149755.A0A2J6SBT3"/>
<dbReference type="OrthoDB" id="269227at2759"/>
<dbReference type="PANTHER" id="PTHR11552">
    <property type="entry name" value="GLUCOSE-METHANOL-CHOLINE GMC OXIDOREDUCTASE"/>
    <property type="match status" value="1"/>
</dbReference>